<evidence type="ECO:0000259" key="1">
    <source>
        <dbReference type="Pfam" id="PF08808"/>
    </source>
</evidence>
<sequence>MSENFDNFPRLKEAKASIERLEKVEWPKINDFTSSDEFLKKVEEIIFNEFEILPNIFKLFKTSDFNLPIFRVREVDSFSNINQFSEHSYPPINLTGFNRCNFPKSPVFYCSNNPMTALMEVVRDSDYKQRKFCISKWELIDSEQQFAFQTFLQTELHQENNFGVLKESEIEQLEQPFENKLGEDRKAGLAEYLKFLHSAFISDESYALSASIAHRTLNAKHNLATDILMYPSIQTQYKGVNMAITPNFVDNMMRVQRFYIVELENYNPITGKFNITFSKYGDIEKNIIFWKNINPKDEIYKEYIMSDFKGLMEDNYEWKFNEIKK</sequence>
<dbReference type="RefSeq" id="WP_113966814.1">
    <property type="nucleotide sequence ID" value="NZ_QNRP01000013.1"/>
</dbReference>
<comment type="caution">
    <text evidence="2">The sequence shown here is derived from an EMBL/GenBank/DDBJ whole genome shotgun (WGS) entry which is preliminary data.</text>
</comment>
<name>A0A368P5A3_9FLAO</name>
<feature type="domain" description="RES" evidence="1">
    <location>
        <begin position="83"/>
        <end position="246"/>
    </location>
</feature>
<reference evidence="2 3" key="1">
    <citation type="submission" date="2018-07" db="EMBL/GenBank/DDBJ databases">
        <title>Oceanihabitans testaceum sp. nov., isolated from marine sediment.</title>
        <authorList>
            <person name="Li C.-M."/>
        </authorList>
    </citation>
    <scope>NUCLEOTIDE SEQUENCE [LARGE SCALE GENOMIC DNA]</scope>
    <source>
        <strain evidence="2 3">S9-10</strain>
    </source>
</reference>
<dbReference type="Proteomes" id="UP000252249">
    <property type="component" value="Unassembled WGS sequence"/>
</dbReference>
<dbReference type="AlphaFoldDB" id="A0A368P5A3"/>
<gene>
    <name evidence="2" type="ORF">DU428_08445</name>
</gene>
<organism evidence="2 3">
    <name type="scientific">Oceanihabitans sediminis</name>
    <dbReference type="NCBI Taxonomy" id="1812012"/>
    <lineage>
        <taxon>Bacteria</taxon>
        <taxon>Pseudomonadati</taxon>
        <taxon>Bacteroidota</taxon>
        <taxon>Flavobacteriia</taxon>
        <taxon>Flavobacteriales</taxon>
        <taxon>Flavobacteriaceae</taxon>
        <taxon>Oceanihabitans</taxon>
    </lineage>
</organism>
<protein>
    <recommendedName>
        <fullName evidence="1">RES domain-containing protein</fullName>
    </recommendedName>
</protein>
<proteinExistence type="predicted"/>
<dbReference type="OrthoDB" id="761857at2"/>
<keyword evidence="3" id="KW-1185">Reference proteome</keyword>
<dbReference type="InterPro" id="IPR014914">
    <property type="entry name" value="RES_dom"/>
</dbReference>
<dbReference type="Pfam" id="PF08808">
    <property type="entry name" value="RES"/>
    <property type="match status" value="1"/>
</dbReference>
<evidence type="ECO:0000313" key="2">
    <source>
        <dbReference type="EMBL" id="RCU56969.1"/>
    </source>
</evidence>
<accession>A0A368P5A3</accession>
<dbReference type="EMBL" id="QPIG01000003">
    <property type="protein sequence ID" value="RCU56969.1"/>
    <property type="molecule type" value="Genomic_DNA"/>
</dbReference>
<evidence type="ECO:0000313" key="3">
    <source>
        <dbReference type="Proteomes" id="UP000252249"/>
    </source>
</evidence>